<keyword evidence="3" id="KW-0808">Transferase</keyword>
<reference evidence="9 10" key="1">
    <citation type="journal article" date="2016" name="Nat. Commun.">
        <title>Thousands of microbial genomes shed light on interconnected biogeochemical processes in an aquifer system.</title>
        <authorList>
            <person name="Anantharaman K."/>
            <person name="Brown C.T."/>
            <person name="Hug L.A."/>
            <person name="Sharon I."/>
            <person name="Castelle C.J."/>
            <person name="Probst A.J."/>
            <person name="Thomas B.C."/>
            <person name="Singh A."/>
            <person name="Wilkins M.J."/>
            <person name="Karaoz U."/>
            <person name="Brodie E.L."/>
            <person name="Williams K.H."/>
            <person name="Hubbard S.S."/>
            <person name="Banfield J.F."/>
        </authorList>
    </citation>
    <scope>NUCLEOTIDE SEQUENCE [LARGE SCALE GENOMIC DNA]</scope>
</reference>
<sequence>MNERNKRIVMKFGGKCLADLYLIKAVADYLKEHLAKYPDFKIIAVVSAMGSFTDDSLKQIKELAPNSGQTQGREVDYVTQAGEGISAGLVAIRLNEIGVRAKSLNALQLGISTTGNFKEARIINIDIAKLESEFTKHDVLVVTGFQGIHESEEGVIVTLGRGGSDTTAVAVAASLGCDCQFYKKANGVTVCDTDLVPSAKVLKFCTYGDALDMATYGYEFLHSRCLDIAQRFGVKLEFKASPGLGNDPWSKGTVIGERLDVIEEQSDFCAIAVKEGITLITIHNVPNKVGWAAKIFNKVGNFNLIDFQQIIYGADREKALVAIVLIDEIADLVKINIAKWLESKPEMQISSISCLVNLTFIDAAMSHKPGFALALSQLLADDGVNIEGQYTSGNRIHTLMSGEDVKDAVLALAEHFNLVG</sequence>
<dbReference type="SUPFAM" id="SSF53633">
    <property type="entry name" value="Carbamate kinase-like"/>
    <property type="match status" value="1"/>
</dbReference>
<evidence type="ECO:0000313" key="9">
    <source>
        <dbReference type="EMBL" id="OGY42422.1"/>
    </source>
</evidence>
<dbReference type="SUPFAM" id="SSF55021">
    <property type="entry name" value="ACT-like"/>
    <property type="match status" value="1"/>
</dbReference>
<proteinExistence type="inferred from homology"/>
<dbReference type="Gene3D" id="3.40.1160.10">
    <property type="entry name" value="Acetylglutamate kinase-like"/>
    <property type="match status" value="1"/>
</dbReference>
<dbReference type="InterPro" id="IPR045865">
    <property type="entry name" value="ACT-like_dom_sf"/>
</dbReference>
<comment type="similarity">
    <text evidence="1">Belongs to the aspartokinase family.</text>
</comment>
<dbReference type="AlphaFoldDB" id="A0A1G1XQX9"/>
<evidence type="ECO:0000313" key="10">
    <source>
        <dbReference type="Proteomes" id="UP000176498"/>
    </source>
</evidence>
<name>A0A1G1XQX9_9BACT</name>
<evidence type="ECO:0000256" key="5">
    <source>
        <dbReference type="ARBA" id="ARBA00022777"/>
    </source>
</evidence>
<feature type="domain" description="Aspartate/glutamate/uridylate kinase" evidence="8">
    <location>
        <begin position="6"/>
        <end position="235"/>
    </location>
</feature>
<comment type="caution">
    <text evidence="9">The sequence shown here is derived from an EMBL/GenBank/DDBJ whole genome shotgun (WGS) entry which is preliminary data.</text>
</comment>
<keyword evidence="4" id="KW-0547">Nucleotide-binding</keyword>
<dbReference type="Proteomes" id="UP000176498">
    <property type="component" value="Unassembled WGS sequence"/>
</dbReference>
<dbReference type="GO" id="GO:0005829">
    <property type="term" value="C:cytosol"/>
    <property type="evidence" value="ECO:0007669"/>
    <property type="project" value="TreeGrafter"/>
</dbReference>
<dbReference type="PANTHER" id="PTHR21499:SF3">
    <property type="entry name" value="ASPARTOKINASE"/>
    <property type="match status" value="1"/>
</dbReference>
<comment type="catalytic activity">
    <reaction evidence="7">
        <text>L-aspartate + ATP = 4-phospho-L-aspartate + ADP</text>
        <dbReference type="Rhea" id="RHEA:23776"/>
        <dbReference type="ChEBI" id="CHEBI:29991"/>
        <dbReference type="ChEBI" id="CHEBI:30616"/>
        <dbReference type="ChEBI" id="CHEBI:57535"/>
        <dbReference type="ChEBI" id="CHEBI:456216"/>
        <dbReference type="EC" id="2.7.2.4"/>
    </reaction>
</comment>
<dbReference type="GO" id="GO:0009090">
    <property type="term" value="P:homoserine biosynthetic process"/>
    <property type="evidence" value="ECO:0007669"/>
    <property type="project" value="TreeGrafter"/>
</dbReference>
<evidence type="ECO:0000259" key="8">
    <source>
        <dbReference type="Pfam" id="PF00696"/>
    </source>
</evidence>
<keyword evidence="6" id="KW-0067">ATP-binding</keyword>
<dbReference type="GO" id="GO:0004072">
    <property type="term" value="F:aspartate kinase activity"/>
    <property type="evidence" value="ECO:0007669"/>
    <property type="project" value="UniProtKB-EC"/>
</dbReference>
<dbReference type="PANTHER" id="PTHR21499">
    <property type="entry name" value="ASPARTATE KINASE"/>
    <property type="match status" value="1"/>
</dbReference>
<gene>
    <name evidence="9" type="ORF">A2Y82_04760</name>
</gene>
<evidence type="ECO:0000256" key="7">
    <source>
        <dbReference type="ARBA" id="ARBA00047872"/>
    </source>
</evidence>
<dbReference type="EMBL" id="MHHZ01000004">
    <property type="protein sequence ID" value="OGY42422.1"/>
    <property type="molecule type" value="Genomic_DNA"/>
</dbReference>
<dbReference type="Pfam" id="PF00696">
    <property type="entry name" value="AA_kinase"/>
    <property type="match status" value="1"/>
</dbReference>
<evidence type="ECO:0000256" key="6">
    <source>
        <dbReference type="ARBA" id="ARBA00022840"/>
    </source>
</evidence>
<evidence type="ECO:0000256" key="2">
    <source>
        <dbReference type="ARBA" id="ARBA00013059"/>
    </source>
</evidence>
<evidence type="ECO:0000256" key="3">
    <source>
        <dbReference type="ARBA" id="ARBA00022679"/>
    </source>
</evidence>
<dbReference type="EC" id="2.7.2.4" evidence="2"/>
<protein>
    <recommendedName>
        <fullName evidence="2">aspartate kinase</fullName>
        <ecNumber evidence="2">2.7.2.4</ecNumber>
    </recommendedName>
</protein>
<evidence type="ECO:0000256" key="1">
    <source>
        <dbReference type="ARBA" id="ARBA00010122"/>
    </source>
</evidence>
<dbReference type="Gene3D" id="3.30.2130.10">
    <property type="entry name" value="VC0802-like"/>
    <property type="match status" value="1"/>
</dbReference>
<keyword evidence="5" id="KW-0418">Kinase</keyword>
<dbReference type="GO" id="GO:0009089">
    <property type="term" value="P:lysine biosynthetic process via diaminopimelate"/>
    <property type="evidence" value="ECO:0007669"/>
    <property type="project" value="TreeGrafter"/>
</dbReference>
<dbReference type="InterPro" id="IPR036393">
    <property type="entry name" value="AceGlu_kinase-like_sf"/>
</dbReference>
<organism evidence="9 10">
    <name type="scientific">Candidatus Buchananbacteria bacterium RBG_13_36_9</name>
    <dbReference type="NCBI Taxonomy" id="1797530"/>
    <lineage>
        <taxon>Bacteria</taxon>
        <taxon>Candidatus Buchananiibacteriota</taxon>
    </lineage>
</organism>
<dbReference type="InterPro" id="IPR001048">
    <property type="entry name" value="Asp/Glu/Uridylate_kinase"/>
</dbReference>
<accession>A0A1G1XQX9</accession>
<evidence type="ECO:0000256" key="4">
    <source>
        <dbReference type="ARBA" id="ARBA00022741"/>
    </source>
</evidence>